<reference evidence="1" key="2">
    <citation type="submission" date="2023-01" db="EMBL/GenBank/DDBJ databases">
        <title>Draft genome sequence of Litoribrevibacter albus strain NBRC 110071.</title>
        <authorList>
            <person name="Sun Q."/>
            <person name="Mori K."/>
        </authorList>
    </citation>
    <scope>NUCLEOTIDE SEQUENCE</scope>
    <source>
        <strain evidence="1">NBRC 110071</strain>
    </source>
</reference>
<comment type="caution">
    <text evidence="1">The sequence shown here is derived from an EMBL/GenBank/DDBJ whole genome shotgun (WGS) entry which is preliminary data.</text>
</comment>
<evidence type="ECO:0000313" key="1">
    <source>
        <dbReference type="EMBL" id="GLQ32006.1"/>
    </source>
</evidence>
<organism evidence="1 2">
    <name type="scientific">Litoribrevibacter albus</name>
    <dbReference type="NCBI Taxonomy" id="1473156"/>
    <lineage>
        <taxon>Bacteria</taxon>
        <taxon>Pseudomonadati</taxon>
        <taxon>Pseudomonadota</taxon>
        <taxon>Gammaproteobacteria</taxon>
        <taxon>Oceanospirillales</taxon>
        <taxon>Oceanospirillaceae</taxon>
        <taxon>Litoribrevibacter</taxon>
    </lineage>
</organism>
<gene>
    <name evidence="1" type="ORF">GCM10007876_24850</name>
</gene>
<sequence length="154" mass="17619">MTRFSADKSENILLGVPTKEDPILVVCPKCKSKAAIIPANESEYKATCFQCGFNELKKANHKQFNWYSDNPTDGVFGFDLWLRTECNGNSLWAFNKEHLNFLNDYVSAHLRERSKDEKWGWSNSSLASRLPKWIKSAKNRESILKSITVLKSKA</sequence>
<dbReference type="RefSeq" id="WP_284381837.1">
    <property type="nucleotide sequence ID" value="NZ_BSNM01000015.1"/>
</dbReference>
<dbReference type="AlphaFoldDB" id="A0AA37W8Y3"/>
<reference evidence="1" key="1">
    <citation type="journal article" date="2014" name="Int. J. Syst. Evol. Microbiol.">
        <title>Complete genome sequence of Corynebacterium casei LMG S-19264T (=DSM 44701T), isolated from a smear-ripened cheese.</title>
        <authorList>
            <consortium name="US DOE Joint Genome Institute (JGI-PGF)"/>
            <person name="Walter F."/>
            <person name="Albersmeier A."/>
            <person name="Kalinowski J."/>
            <person name="Ruckert C."/>
        </authorList>
    </citation>
    <scope>NUCLEOTIDE SEQUENCE</scope>
    <source>
        <strain evidence="1">NBRC 110071</strain>
    </source>
</reference>
<dbReference type="EMBL" id="BSNM01000015">
    <property type="protein sequence ID" value="GLQ32006.1"/>
    <property type="molecule type" value="Genomic_DNA"/>
</dbReference>
<name>A0AA37W8Y3_9GAMM</name>
<keyword evidence="2" id="KW-1185">Reference proteome</keyword>
<proteinExistence type="predicted"/>
<accession>A0AA37W8Y3</accession>
<protein>
    <submittedName>
        <fullName evidence="1">Uncharacterized protein</fullName>
    </submittedName>
</protein>
<dbReference type="Proteomes" id="UP001161389">
    <property type="component" value="Unassembled WGS sequence"/>
</dbReference>
<evidence type="ECO:0000313" key="2">
    <source>
        <dbReference type="Proteomes" id="UP001161389"/>
    </source>
</evidence>